<evidence type="ECO:0000313" key="2">
    <source>
        <dbReference type="Proteomes" id="UP001291623"/>
    </source>
</evidence>
<dbReference type="AlphaFoldDB" id="A0AAE1RDH8"/>
<proteinExistence type="predicted"/>
<reference evidence="1" key="1">
    <citation type="submission" date="2023-12" db="EMBL/GenBank/DDBJ databases">
        <title>Genome assembly of Anisodus tanguticus.</title>
        <authorList>
            <person name="Wang Y.-J."/>
        </authorList>
    </citation>
    <scope>NUCLEOTIDE SEQUENCE</scope>
    <source>
        <strain evidence="1">KB-2021</strain>
        <tissue evidence="1">Leaf</tissue>
    </source>
</reference>
<protein>
    <submittedName>
        <fullName evidence="1">Uncharacterized protein</fullName>
    </submittedName>
</protein>
<name>A0AAE1RDH8_9SOLA</name>
<gene>
    <name evidence="1" type="ORF">RND71_029159</name>
</gene>
<dbReference type="EMBL" id="JAVYJV010000016">
    <property type="protein sequence ID" value="KAK4349846.1"/>
    <property type="molecule type" value="Genomic_DNA"/>
</dbReference>
<sequence>MPTTWEHMLYRICKSGRELELDRIQEQKDRLAEQISPLIESEKARFQMLTRKSKEEELLLFKRNQSSWVRRQEEVHTRIEEAGLIEPGSAKDT</sequence>
<evidence type="ECO:0000313" key="1">
    <source>
        <dbReference type="EMBL" id="KAK4349846.1"/>
    </source>
</evidence>
<organism evidence="1 2">
    <name type="scientific">Anisodus tanguticus</name>
    <dbReference type="NCBI Taxonomy" id="243964"/>
    <lineage>
        <taxon>Eukaryota</taxon>
        <taxon>Viridiplantae</taxon>
        <taxon>Streptophyta</taxon>
        <taxon>Embryophyta</taxon>
        <taxon>Tracheophyta</taxon>
        <taxon>Spermatophyta</taxon>
        <taxon>Magnoliopsida</taxon>
        <taxon>eudicotyledons</taxon>
        <taxon>Gunneridae</taxon>
        <taxon>Pentapetalae</taxon>
        <taxon>asterids</taxon>
        <taxon>lamiids</taxon>
        <taxon>Solanales</taxon>
        <taxon>Solanaceae</taxon>
        <taxon>Solanoideae</taxon>
        <taxon>Hyoscyameae</taxon>
        <taxon>Anisodus</taxon>
    </lineage>
</organism>
<keyword evidence="2" id="KW-1185">Reference proteome</keyword>
<comment type="caution">
    <text evidence="1">The sequence shown here is derived from an EMBL/GenBank/DDBJ whole genome shotgun (WGS) entry which is preliminary data.</text>
</comment>
<dbReference type="Proteomes" id="UP001291623">
    <property type="component" value="Unassembled WGS sequence"/>
</dbReference>
<accession>A0AAE1RDH8</accession>